<sequence>YLKIRKGKESREQAEKNIFEPPYFAMLLLKNGDIDGVVGGLSYPTSGILRPAFKVIGPKKGVKNISSSMVMSKDEGTYLFTDISVIPEPNKEQLVEIAINSSSFATQMNIDPKVAFLSFSTLGSANHPKASMVREATELFNEKTINKNKAIGEIQFDAAIDTEIRKLKYKNESFEGSANIFVFPSLEAGNIGYKIAQRLGGYLAIGPIITGLDKPVNDLSRGSTVNDIYNTIMVTALQA</sequence>
<keyword evidence="5" id="KW-1185">Reference proteome</keyword>
<organism evidence="4 5">
    <name type="scientific">Mycoplasma marinum</name>
    <dbReference type="NCBI Taxonomy" id="1937190"/>
    <lineage>
        <taxon>Bacteria</taxon>
        <taxon>Bacillati</taxon>
        <taxon>Mycoplasmatota</taxon>
        <taxon>Mollicutes</taxon>
        <taxon>Mycoplasmataceae</taxon>
        <taxon>Mycoplasma</taxon>
    </lineage>
</organism>
<dbReference type="EMBL" id="PSZO01000098">
    <property type="protein sequence ID" value="TCG10262.1"/>
    <property type="molecule type" value="Genomic_DNA"/>
</dbReference>
<dbReference type="NCBIfam" id="NF007233">
    <property type="entry name" value="PRK09653.1"/>
    <property type="match status" value="1"/>
</dbReference>
<name>A0A4R0XLF6_9MOLU</name>
<dbReference type="PANTHER" id="PTHR43356:SF3">
    <property type="entry name" value="PHOSPHATE ACETYLTRANSFERASE"/>
    <property type="match status" value="1"/>
</dbReference>
<evidence type="ECO:0000313" key="5">
    <source>
        <dbReference type="Proteomes" id="UP000294192"/>
    </source>
</evidence>
<dbReference type="AlphaFoldDB" id="A0A4R0XLF6"/>
<dbReference type="OrthoDB" id="9805787at2"/>
<keyword evidence="1 4" id="KW-0808">Transferase</keyword>
<keyword evidence="2" id="KW-0012">Acyltransferase</keyword>
<evidence type="ECO:0000256" key="2">
    <source>
        <dbReference type="ARBA" id="ARBA00023315"/>
    </source>
</evidence>
<reference evidence="4 5" key="1">
    <citation type="submission" date="2018-02" db="EMBL/GenBank/DDBJ databases">
        <title>Mycoplasma marinum and Mycoplasma todarodis sp. nov., moderately halophilic and psychrotolerant mycoplasmas isolated from cephalopods.</title>
        <authorList>
            <person name="Viver T."/>
        </authorList>
    </citation>
    <scope>NUCLEOTIDE SEQUENCE [LARGE SCALE GENOMIC DNA]</scope>
    <source>
        <strain evidence="4 5">PE</strain>
    </source>
</reference>
<dbReference type="Pfam" id="PF01515">
    <property type="entry name" value="PTA_PTB"/>
    <property type="match status" value="1"/>
</dbReference>
<dbReference type="SUPFAM" id="SSF53659">
    <property type="entry name" value="Isocitrate/Isopropylmalate dehydrogenase-like"/>
    <property type="match status" value="1"/>
</dbReference>
<dbReference type="InterPro" id="IPR002505">
    <property type="entry name" value="PTA_PTB"/>
</dbReference>
<evidence type="ECO:0000259" key="3">
    <source>
        <dbReference type="Pfam" id="PF01515"/>
    </source>
</evidence>
<feature type="domain" description="Phosphate acetyl/butaryl transferase" evidence="3">
    <location>
        <begin position="3"/>
        <end position="236"/>
    </location>
</feature>
<proteinExistence type="predicted"/>
<dbReference type="Proteomes" id="UP000294192">
    <property type="component" value="Unassembled WGS sequence"/>
</dbReference>
<gene>
    <name evidence="4" type="ORF">C4B24_05000</name>
</gene>
<dbReference type="GO" id="GO:0016746">
    <property type="term" value="F:acyltransferase activity"/>
    <property type="evidence" value="ECO:0007669"/>
    <property type="project" value="UniProtKB-KW"/>
</dbReference>
<comment type="caution">
    <text evidence="4">The sequence shown here is derived from an EMBL/GenBank/DDBJ whole genome shotgun (WGS) entry which is preliminary data.</text>
</comment>
<protein>
    <submittedName>
        <fullName evidence="4">Phosphate acetyltransferase</fullName>
    </submittedName>
</protein>
<dbReference type="InterPro" id="IPR050500">
    <property type="entry name" value="Phos_Acetyltrans/Butyryltrans"/>
</dbReference>
<feature type="non-terminal residue" evidence="4">
    <location>
        <position position="1"/>
    </location>
</feature>
<evidence type="ECO:0000313" key="4">
    <source>
        <dbReference type="EMBL" id="TCG10262.1"/>
    </source>
</evidence>
<evidence type="ECO:0000256" key="1">
    <source>
        <dbReference type="ARBA" id="ARBA00022679"/>
    </source>
</evidence>
<dbReference type="PANTHER" id="PTHR43356">
    <property type="entry name" value="PHOSPHATE ACETYLTRANSFERASE"/>
    <property type="match status" value="1"/>
</dbReference>
<accession>A0A4R0XLF6</accession>
<dbReference type="Gene3D" id="3.40.718.10">
    <property type="entry name" value="Isopropylmalate Dehydrogenase"/>
    <property type="match status" value="1"/>
</dbReference>
<dbReference type="RefSeq" id="WP_131599652.1">
    <property type="nucleotide sequence ID" value="NZ_PSZO01000098.1"/>
</dbReference>